<keyword evidence="1" id="KW-0472">Membrane</keyword>
<proteinExistence type="predicted"/>
<organism evidence="2 3">
    <name type="scientific">Heterorhabditis bacteriophora</name>
    <name type="common">Entomopathogenic nematode worm</name>
    <dbReference type="NCBI Taxonomy" id="37862"/>
    <lineage>
        <taxon>Eukaryota</taxon>
        <taxon>Metazoa</taxon>
        <taxon>Ecdysozoa</taxon>
        <taxon>Nematoda</taxon>
        <taxon>Chromadorea</taxon>
        <taxon>Rhabditida</taxon>
        <taxon>Rhabditina</taxon>
        <taxon>Rhabditomorpha</taxon>
        <taxon>Strongyloidea</taxon>
        <taxon>Heterorhabditidae</taxon>
        <taxon>Heterorhabditis</taxon>
    </lineage>
</organism>
<dbReference type="WBParaSite" id="Hba_04391">
    <property type="protein sequence ID" value="Hba_04391"/>
    <property type="gene ID" value="Hba_04391"/>
</dbReference>
<feature type="transmembrane region" description="Helical" evidence="1">
    <location>
        <begin position="20"/>
        <end position="43"/>
    </location>
</feature>
<evidence type="ECO:0000313" key="3">
    <source>
        <dbReference type="WBParaSite" id="Hba_04391"/>
    </source>
</evidence>
<reference evidence="3" key="1">
    <citation type="submission" date="2016-11" db="UniProtKB">
        <authorList>
            <consortium name="WormBaseParasite"/>
        </authorList>
    </citation>
    <scope>IDENTIFICATION</scope>
</reference>
<dbReference type="AlphaFoldDB" id="A0A1I7WHD7"/>
<dbReference type="Proteomes" id="UP000095283">
    <property type="component" value="Unplaced"/>
</dbReference>
<keyword evidence="1" id="KW-1133">Transmembrane helix</keyword>
<protein>
    <submittedName>
        <fullName evidence="3">CPXV160 protein</fullName>
    </submittedName>
</protein>
<evidence type="ECO:0000313" key="2">
    <source>
        <dbReference type="Proteomes" id="UP000095283"/>
    </source>
</evidence>
<keyword evidence="2" id="KW-1185">Reference proteome</keyword>
<sequence>MTISKSLIHSNSSFSSMVNIICYIVLLFFIVTHLCVICVYNFISLKSSLSRRDYAVYRVDVINSSYESKFSISIDL</sequence>
<keyword evidence="1" id="KW-0812">Transmembrane</keyword>
<name>A0A1I7WHD7_HETBA</name>
<evidence type="ECO:0000256" key="1">
    <source>
        <dbReference type="SAM" id="Phobius"/>
    </source>
</evidence>
<accession>A0A1I7WHD7</accession>